<accession>A0ACB8T742</accession>
<keyword evidence="2" id="KW-1185">Reference proteome</keyword>
<dbReference type="Proteomes" id="UP000814140">
    <property type="component" value="Unassembled WGS sequence"/>
</dbReference>
<evidence type="ECO:0000313" key="2">
    <source>
        <dbReference type="Proteomes" id="UP000814140"/>
    </source>
</evidence>
<proteinExistence type="predicted"/>
<sequence length="304" mass="33306">MHARVLGFALFDLPDEGRNVLARAINSCQEVETFHQLGQLYIAYFIQPFKTSGGVTPVVSQRPSRPSGESKELIKMRLQNTSKSYAEAKYLALERDNHCCLIIGRVDRISYRNFSTVRSMADAAPTRSFPSTATHCAYITPPSLSTGTGNGLTRSDESDHAASIHTVFMRLVRVFVPRELKGGNVHRLDNVMTLDLLLHTLFDDLSLWFDSTGVPNQYKVCCTDLNSIPLPPTVTFKSSDPALPLPNAAYLAFHATCARVANRSGAGAYVDSSYQDMDRITVLATDGSSAGLLSFALARLEGHS</sequence>
<name>A0ACB8T742_9AGAM</name>
<dbReference type="EMBL" id="MU277198">
    <property type="protein sequence ID" value="KAI0064580.1"/>
    <property type="molecule type" value="Genomic_DNA"/>
</dbReference>
<gene>
    <name evidence="1" type="ORF">BV25DRAFT_1989854</name>
</gene>
<organism evidence="1 2">
    <name type="scientific">Artomyces pyxidatus</name>
    <dbReference type="NCBI Taxonomy" id="48021"/>
    <lineage>
        <taxon>Eukaryota</taxon>
        <taxon>Fungi</taxon>
        <taxon>Dikarya</taxon>
        <taxon>Basidiomycota</taxon>
        <taxon>Agaricomycotina</taxon>
        <taxon>Agaricomycetes</taxon>
        <taxon>Russulales</taxon>
        <taxon>Auriscalpiaceae</taxon>
        <taxon>Artomyces</taxon>
    </lineage>
</organism>
<reference evidence="1" key="1">
    <citation type="submission" date="2021-03" db="EMBL/GenBank/DDBJ databases">
        <authorList>
            <consortium name="DOE Joint Genome Institute"/>
            <person name="Ahrendt S."/>
            <person name="Looney B.P."/>
            <person name="Miyauchi S."/>
            <person name="Morin E."/>
            <person name="Drula E."/>
            <person name="Courty P.E."/>
            <person name="Chicoki N."/>
            <person name="Fauchery L."/>
            <person name="Kohler A."/>
            <person name="Kuo A."/>
            <person name="Labutti K."/>
            <person name="Pangilinan J."/>
            <person name="Lipzen A."/>
            <person name="Riley R."/>
            <person name="Andreopoulos W."/>
            <person name="He G."/>
            <person name="Johnson J."/>
            <person name="Barry K.W."/>
            <person name="Grigoriev I.V."/>
            <person name="Nagy L."/>
            <person name="Hibbett D."/>
            <person name="Henrissat B."/>
            <person name="Matheny P.B."/>
            <person name="Labbe J."/>
            <person name="Martin F."/>
        </authorList>
    </citation>
    <scope>NUCLEOTIDE SEQUENCE</scope>
    <source>
        <strain evidence="1">HHB10654</strain>
    </source>
</reference>
<evidence type="ECO:0000313" key="1">
    <source>
        <dbReference type="EMBL" id="KAI0064580.1"/>
    </source>
</evidence>
<reference evidence="1" key="2">
    <citation type="journal article" date="2022" name="New Phytol.">
        <title>Evolutionary transition to the ectomycorrhizal habit in the genomes of a hyperdiverse lineage of mushroom-forming fungi.</title>
        <authorList>
            <person name="Looney B."/>
            <person name="Miyauchi S."/>
            <person name="Morin E."/>
            <person name="Drula E."/>
            <person name="Courty P.E."/>
            <person name="Kohler A."/>
            <person name="Kuo A."/>
            <person name="LaButti K."/>
            <person name="Pangilinan J."/>
            <person name="Lipzen A."/>
            <person name="Riley R."/>
            <person name="Andreopoulos W."/>
            <person name="He G."/>
            <person name="Johnson J."/>
            <person name="Nolan M."/>
            <person name="Tritt A."/>
            <person name="Barry K.W."/>
            <person name="Grigoriev I.V."/>
            <person name="Nagy L.G."/>
            <person name="Hibbett D."/>
            <person name="Henrissat B."/>
            <person name="Matheny P.B."/>
            <person name="Labbe J."/>
            <person name="Martin F.M."/>
        </authorList>
    </citation>
    <scope>NUCLEOTIDE SEQUENCE</scope>
    <source>
        <strain evidence="1">HHB10654</strain>
    </source>
</reference>
<protein>
    <submittedName>
        <fullName evidence="1">Uncharacterized protein</fullName>
    </submittedName>
</protein>
<comment type="caution">
    <text evidence="1">The sequence shown here is derived from an EMBL/GenBank/DDBJ whole genome shotgun (WGS) entry which is preliminary data.</text>
</comment>